<organism evidence="1 2">
    <name type="scientific">Populus alba</name>
    <name type="common">White poplar</name>
    <dbReference type="NCBI Taxonomy" id="43335"/>
    <lineage>
        <taxon>Eukaryota</taxon>
        <taxon>Viridiplantae</taxon>
        <taxon>Streptophyta</taxon>
        <taxon>Embryophyta</taxon>
        <taxon>Tracheophyta</taxon>
        <taxon>Spermatophyta</taxon>
        <taxon>Magnoliopsida</taxon>
        <taxon>eudicotyledons</taxon>
        <taxon>Gunneridae</taxon>
        <taxon>Pentapetalae</taxon>
        <taxon>rosids</taxon>
        <taxon>fabids</taxon>
        <taxon>Malpighiales</taxon>
        <taxon>Salicaceae</taxon>
        <taxon>Saliceae</taxon>
        <taxon>Populus</taxon>
    </lineage>
</organism>
<reference evidence="1 2" key="1">
    <citation type="journal article" date="2024" name="Plant Biotechnol. J.">
        <title>Genome and CRISPR/Cas9 system of a widespread forest tree (Populus alba) in the world.</title>
        <authorList>
            <person name="Liu Y.J."/>
            <person name="Jiang P.F."/>
            <person name="Han X.M."/>
            <person name="Li X.Y."/>
            <person name="Wang H.M."/>
            <person name="Wang Y.J."/>
            <person name="Wang X.X."/>
            <person name="Zeng Q.Y."/>
        </authorList>
    </citation>
    <scope>NUCLEOTIDE SEQUENCE [LARGE SCALE GENOMIC DNA]</scope>
    <source>
        <strain evidence="2">cv. PAL-ZL1</strain>
    </source>
</reference>
<proteinExistence type="predicted"/>
<sequence length="616" mass="69092">MLFHGEGYLASGGEKIFRILGPGVFGASAFQVLGALPESLILLASGLLNTREVAQESVSTGVGLLAGTSILLLTLLWGTCVIAGSIQSSKPTISNTSSSRLLSWLTEFGVTTDLETSYTARIMGLSVIPFLILQVPKIFNSNSGEHLTILTSLVVSVVSLLIYFFYQIFEPWIQKRRLEYVKYDEALLRILQLVQERALGRILTGEGAPNINAIQRLFEEIDKDGDDYISPSEVRQLLLDIKSTGMNINKDSASEELIKVLDLNDDKKITKEEFVYTLTKWLEETKYAMDRRYFTINSLKRFFHPFVESTREHEMKRNLITEIVSHLQSVALGNLIKEDGTPDLLAIRRLFEEIDRDEDNCISKDELKELMKKIEIGKISWDVDEAAEKIMEALDTSGDQMIDEKEFTEGIVRWPINTSENVTPVSTRSQDDNNRGTWEEVDKLLKDEKTNAVDKSSWAWFKAIMSMVLGAAILSVLAEPLTQSVQNFSEDAGIPSFFVSFVLVPLATNARAATTAITTACRKKSITTSLTFSEIYGGVFMNNVLGCSVLLFLIYVRGLTWEFSAEVLVVLITCAIMCLAVSFRSDFPLWTSFMAFLLYPFSLFLVYVFNDVLDYV</sequence>
<keyword evidence="2" id="KW-1185">Reference proteome</keyword>
<dbReference type="EMBL" id="RCHU02000001">
    <property type="protein sequence ID" value="KAL3612264.1"/>
    <property type="molecule type" value="Genomic_DNA"/>
</dbReference>
<protein>
    <submittedName>
        <fullName evidence="1">Uncharacterized protein</fullName>
    </submittedName>
</protein>
<evidence type="ECO:0000313" key="1">
    <source>
        <dbReference type="EMBL" id="KAL3612264.1"/>
    </source>
</evidence>
<gene>
    <name evidence="1" type="ORF">D5086_003284</name>
</gene>
<dbReference type="Proteomes" id="UP000309997">
    <property type="component" value="Unassembled WGS sequence"/>
</dbReference>
<name>A0ACC4D5F3_POPAL</name>
<evidence type="ECO:0000313" key="2">
    <source>
        <dbReference type="Proteomes" id="UP000309997"/>
    </source>
</evidence>
<comment type="caution">
    <text evidence="1">The sequence shown here is derived from an EMBL/GenBank/DDBJ whole genome shotgun (WGS) entry which is preliminary data.</text>
</comment>
<accession>A0ACC4D5F3</accession>